<dbReference type="EMBL" id="JBBPBM010000011">
    <property type="protein sequence ID" value="KAK8563405.1"/>
    <property type="molecule type" value="Genomic_DNA"/>
</dbReference>
<dbReference type="Proteomes" id="UP001472677">
    <property type="component" value="Unassembled WGS sequence"/>
</dbReference>
<proteinExistence type="predicted"/>
<sequence>MVFSIVVQEAELVWVLAIEQQEVVECTDLGDKSHEVKCGFTWLSFVGGKGGWGGGWMWLCHLVGTQNQLWGLEHNGRDHVVSIELAGGTEWVVCDRERVLSTSAMLDDDGGARKVKLVTSFVEALGSPAQQCVITTARNRRGRGRMTQVNCLVKAGGDVESKLEVISRDVVLWL</sequence>
<organism evidence="1 2">
    <name type="scientific">Hibiscus sabdariffa</name>
    <name type="common">roselle</name>
    <dbReference type="NCBI Taxonomy" id="183260"/>
    <lineage>
        <taxon>Eukaryota</taxon>
        <taxon>Viridiplantae</taxon>
        <taxon>Streptophyta</taxon>
        <taxon>Embryophyta</taxon>
        <taxon>Tracheophyta</taxon>
        <taxon>Spermatophyta</taxon>
        <taxon>Magnoliopsida</taxon>
        <taxon>eudicotyledons</taxon>
        <taxon>Gunneridae</taxon>
        <taxon>Pentapetalae</taxon>
        <taxon>rosids</taxon>
        <taxon>malvids</taxon>
        <taxon>Malvales</taxon>
        <taxon>Malvaceae</taxon>
        <taxon>Malvoideae</taxon>
        <taxon>Hibiscus</taxon>
    </lineage>
</organism>
<evidence type="ECO:0000313" key="1">
    <source>
        <dbReference type="EMBL" id="KAK8563405.1"/>
    </source>
</evidence>
<protein>
    <submittedName>
        <fullName evidence="1">Uncharacterized protein</fullName>
    </submittedName>
</protein>
<name>A0ABR2ENG6_9ROSI</name>
<comment type="caution">
    <text evidence="1">The sequence shown here is derived from an EMBL/GenBank/DDBJ whole genome shotgun (WGS) entry which is preliminary data.</text>
</comment>
<keyword evidence="2" id="KW-1185">Reference proteome</keyword>
<gene>
    <name evidence="1" type="ORF">V6N12_035553</name>
</gene>
<evidence type="ECO:0000313" key="2">
    <source>
        <dbReference type="Proteomes" id="UP001472677"/>
    </source>
</evidence>
<reference evidence="1 2" key="1">
    <citation type="journal article" date="2024" name="G3 (Bethesda)">
        <title>Genome assembly of Hibiscus sabdariffa L. provides insights into metabolisms of medicinal natural products.</title>
        <authorList>
            <person name="Kim T."/>
        </authorList>
    </citation>
    <scope>NUCLEOTIDE SEQUENCE [LARGE SCALE GENOMIC DNA]</scope>
    <source>
        <strain evidence="1">TK-2024</strain>
        <tissue evidence="1">Old leaves</tissue>
    </source>
</reference>
<accession>A0ABR2ENG6</accession>